<accession>A0AAV1QV09</accession>
<name>A0AAV1QV09_9ROSI</name>
<protein>
    <submittedName>
        <fullName evidence="1">Uncharacterized protein</fullName>
    </submittedName>
</protein>
<reference evidence="1 2" key="1">
    <citation type="submission" date="2024-01" db="EMBL/GenBank/DDBJ databases">
        <authorList>
            <person name="Waweru B."/>
        </authorList>
    </citation>
    <scope>NUCLEOTIDE SEQUENCE [LARGE SCALE GENOMIC DNA]</scope>
</reference>
<evidence type="ECO:0000313" key="2">
    <source>
        <dbReference type="Proteomes" id="UP001314170"/>
    </source>
</evidence>
<dbReference type="EMBL" id="CAWUPB010000531">
    <property type="protein sequence ID" value="CAK7324693.1"/>
    <property type="molecule type" value="Genomic_DNA"/>
</dbReference>
<feature type="non-terminal residue" evidence="1">
    <location>
        <position position="1"/>
    </location>
</feature>
<dbReference type="AlphaFoldDB" id="A0AAV1QV09"/>
<organism evidence="1 2">
    <name type="scientific">Dovyalis caffra</name>
    <dbReference type="NCBI Taxonomy" id="77055"/>
    <lineage>
        <taxon>Eukaryota</taxon>
        <taxon>Viridiplantae</taxon>
        <taxon>Streptophyta</taxon>
        <taxon>Embryophyta</taxon>
        <taxon>Tracheophyta</taxon>
        <taxon>Spermatophyta</taxon>
        <taxon>Magnoliopsida</taxon>
        <taxon>eudicotyledons</taxon>
        <taxon>Gunneridae</taxon>
        <taxon>Pentapetalae</taxon>
        <taxon>rosids</taxon>
        <taxon>fabids</taxon>
        <taxon>Malpighiales</taxon>
        <taxon>Salicaceae</taxon>
        <taxon>Flacourtieae</taxon>
        <taxon>Dovyalis</taxon>
    </lineage>
</organism>
<proteinExistence type="predicted"/>
<dbReference type="Proteomes" id="UP001314170">
    <property type="component" value="Unassembled WGS sequence"/>
</dbReference>
<comment type="caution">
    <text evidence="1">The sequence shown here is derived from an EMBL/GenBank/DDBJ whole genome shotgun (WGS) entry which is preliminary data.</text>
</comment>
<evidence type="ECO:0000313" key="1">
    <source>
        <dbReference type="EMBL" id="CAK7324693.1"/>
    </source>
</evidence>
<gene>
    <name evidence="1" type="ORF">DCAF_LOCUS2352</name>
</gene>
<keyword evidence="2" id="KW-1185">Reference proteome</keyword>
<sequence>KVIWCPFMIAIKFGNETKTIDIDLKSLSITISDLVDRVNGFILLFSMHPVDLEYTISPKGEQGHPRLSPNRAIVQIIHP</sequence>